<dbReference type="FunFam" id="1.20.1080.10:FF:000009">
    <property type="entry name" value="aquaporin-4 isoform X1"/>
    <property type="match status" value="1"/>
</dbReference>
<evidence type="ECO:0000256" key="4">
    <source>
        <dbReference type="ARBA" id="ARBA00022475"/>
    </source>
</evidence>
<dbReference type="PROSITE" id="PS00221">
    <property type="entry name" value="MIP"/>
    <property type="match status" value="1"/>
</dbReference>
<feature type="region of interest" description="Disordered" evidence="10">
    <location>
        <begin position="258"/>
        <end position="307"/>
    </location>
</feature>
<evidence type="ECO:0000256" key="5">
    <source>
        <dbReference type="ARBA" id="ARBA00022692"/>
    </source>
</evidence>
<dbReference type="PRINTS" id="PR00783">
    <property type="entry name" value="MINTRINSICP"/>
</dbReference>
<accession>A0A6J8BQN1</accession>
<proteinExistence type="inferred from homology"/>
<dbReference type="EMBL" id="CACVKT020003742">
    <property type="protein sequence ID" value="CAC5385641.1"/>
    <property type="molecule type" value="Genomic_DNA"/>
</dbReference>
<dbReference type="NCBIfam" id="TIGR00861">
    <property type="entry name" value="MIP"/>
    <property type="match status" value="1"/>
</dbReference>
<feature type="transmembrane region" description="Helical" evidence="11">
    <location>
        <begin position="107"/>
        <end position="129"/>
    </location>
</feature>
<name>A0A6J8BQN1_MYTCO</name>
<keyword evidence="6" id="KW-0677">Repeat</keyword>
<evidence type="ECO:0000256" key="9">
    <source>
        <dbReference type="RuleBase" id="RU000477"/>
    </source>
</evidence>
<feature type="transmembrane region" description="Helical" evidence="11">
    <location>
        <begin position="223"/>
        <end position="244"/>
    </location>
</feature>
<gene>
    <name evidence="12" type="ORF">MCOR_21156</name>
</gene>
<evidence type="ECO:0000313" key="13">
    <source>
        <dbReference type="Proteomes" id="UP000507470"/>
    </source>
</evidence>
<dbReference type="PANTHER" id="PTHR19139:SF199">
    <property type="entry name" value="MIP17260P"/>
    <property type="match status" value="1"/>
</dbReference>
<dbReference type="OrthoDB" id="3222at2759"/>
<sequence length="307" mass="32676">MLKIMKENLEDLTSPNLWRAVAAEMVGTIFLVFLGCGAHTLQNGQPAAVGNGSVVTTTEPSVVQISLTFGLVVGTMVWCIAHISGGHINPAVTVAALITRRVSVVRAFFYIVAQIVGAIIGAAILIGLTPESQQKTIGVNSLRGGVTDAQGFGVELMITFVVVLTVLASLDEKRTDLHGSAPLTIGLAVALGHLFAVSYTGCSLNPARSFGPAVVKNSWDNHWVFWIGPLVGGSVAAILYEYFFSAGATFTRTRKCLTRSKAPPSSPEKPLVTAPEDAEIIEIEDKKEEAEQEQEENEKANNQTDGQ</sequence>
<evidence type="ECO:0000256" key="10">
    <source>
        <dbReference type="SAM" id="MobiDB-lite"/>
    </source>
</evidence>
<evidence type="ECO:0000256" key="1">
    <source>
        <dbReference type="ARBA" id="ARBA00004651"/>
    </source>
</evidence>
<feature type="transmembrane region" description="Helical" evidence="11">
    <location>
        <begin position="61"/>
        <end position="81"/>
    </location>
</feature>
<dbReference type="GO" id="GO:0015250">
    <property type="term" value="F:water channel activity"/>
    <property type="evidence" value="ECO:0007669"/>
    <property type="project" value="TreeGrafter"/>
</dbReference>
<comment type="subcellular location">
    <subcellularLocation>
        <location evidence="1">Cell membrane</location>
        <topology evidence="1">Multi-pass membrane protein</topology>
    </subcellularLocation>
</comment>
<dbReference type="CDD" id="cd00333">
    <property type="entry name" value="MIP"/>
    <property type="match status" value="1"/>
</dbReference>
<dbReference type="InterPro" id="IPR023271">
    <property type="entry name" value="Aquaporin-like"/>
</dbReference>
<dbReference type="PANTHER" id="PTHR19139">
    <property type="entry name" value="AQUAPORIN TRANSPORTER"/>
    <property type="match status" value="1"/>
</dbReference>
<keyword evidence="8 11" id="KW-0472">Membrane</keyword>
<feature type="transmembrane region" description="Helical" evidence="11">
    <location>
        <begin position="182"/>
        <end position="201"/>
    </location>
</feature>
<evidence type="ECO:0000256" key="8">
    <source>
        <dbReference type="ARBA" id="ARBA00023136"/>
    </source>
</evidence>
<dbReference type="Pfam" id="PF00230">
    <property type="entry name" value="MIP"/>
    <property type="match status" value="1"/>
</dbReference>
<evidence type="ECO:0000256" key="2">
    <source>
        <dbReference type="ARBA" id="ARBA00006175"/>
    </source>
</evidence>
<keyword evidence="3 9" id="KW-0813">Transport</keyword>
<keyword evidence="5 9" id="KW-0812">Transmembrane</keyword>
<comment type="similarity">
    <text evidence="2 9">Belongs to the MIP/aquaporin (TC 1.A.8) family.</text>
</comment>
<evidence type="ECO:0000256" key="6">
    <source>
        <dbReference type="ARBA" id="ARBA00022737"/>
    </source>
</evidence>
<dbReference type="Proteomes" id="UP000507470">
    <property type="component" value="Unassembled WGS sequence"/>
</dbReference>
<evidence type="ECO:0000256" key="11">
    <source>
        <dbReference type="SAM" id="Phobius"/>
    </source>
</evidence>
<dbReference type="AlphaFoldDB" id="A0A6J8BQN1"/>
<keyword evidence="7 11" id="KW-1133">Transmembrane helix</keyword>
<keyword evidence="13" id="KW-1185">Reference proteome</keyword>
<dbReference type="InterPro" id="IPR034294">
    <property type="entry name" value="Aquaporin_transptr"/>
</dbReference>
<organism evidence="12 13">
    <name type="scientific">Mytilus coruscus</name>
    <name type="common">Sea mussel</name>
    <dbReference type="NCBI Taxonomy" id="42192"/>
    <lineage>
        <taxon>Eukaryota</taxon>
        <taxon>Metazoa</taxon>
        <taxon>Spiralia</taxon>
        <taxon>Lophotrochozoa</taxon>
        <taxon>Mollusca</taxon>
        <taxon>Bivalvia</taxon>
        <taxon>Autobranchia</taxon>
        <taxon>Pteriomorphia</taxon>
        <taxon>Mytilida</taxon>
        <taxon>Mytiloidea</taxon>
        <taxon>Mytilidae</taxon>
        <taxon>Mytilinae</taxon>
        <taxon>Mytilus</taxon>
    </lineage>
</organism>
<dbReference type="InterPro" id="IPR022357">
    <property type="entry name" value="MIP_CS"/>
</dbReference>
<dbReference type="GO" id="GO:0048878">
    <property type="term" value="P:chemical homeostasis"/>
    <property type="evidence" value="ECO:0007669"/>
    <property type="project" value="UniProtKB-ARBA"/>
</dbReference>
<evidence type="ECO:0000256" key="7">
    <source>
        <dbReference type="ARBA" id="ARBA00022989"/>
    </source>
</evidence>
<dbReference type="GO" id="GO:0005886">
    <property type="term" value="C:plasma membrane"/>
    <property type="evidence" value="ECO:0007669"/>
    <property type="project" value="UniProtKB-SubCell"/>
</dbReference>
<feature type="transmembrane region" description="Helical" evidence="11">
    <location>
        <begin position="21"/>
        <end position="41"/>
    </location>
</feature>
<evidence type="ECO:0000256" key="3">
    <source>
        <dbReference type="ARBA" id="ARBA00022448"/>
    </source>
</evidence>
<dbReference type="SUPFAM" id="SSF81338">
    <property type="entry name" value="Aquaporin-like"/>
    <property type="match status" value="1"/>
</dbReference>
<reference evidence="12 13" key="1">
    <citation type="submission" date="2020-06" db="EMBL/GenBank/DDBJ databases">
        <authorList>
            <person name="Li R."/>
            <person name="Bekaert M."/>
        </authorList>
    </citation>
    <scope>NUCLEOTIDE SEQUENCE [LARGE SCALE GENOMIC DNA]</scope>
    <source>
        <strain evidence="13">wild</strain>
    </source>
</reference>
<dbReference type="Gene3D" id="1.20.1080.10">
    <property type="entry name" value="Glycerol uptake facilitator protein"/>
    <property type="match status" value="1"/>
</dbReference>
<keyword evidence="4" id="KW-1003">Cell membrane</keyword>
<feature type="transmembrane region" description="Helical" evidence="11">
    <location>
        <begin position="149"/>
        <end position="170"/>
    </location>
</feature>
<evidence type="ECO:0000313" key="12">
    <source>
        <dbReference type="EMBL" id="CAC5385641.1"/>
    </source>
</evidence>
<dbReference type="InterPro" id="IPR000425">
    <property type="entry name" value="MIP"/>
</dbReference>
<protein>
    <submittedName>
        <fullName evidence="12">AQP4</fullName>
    </submittedName>
</protein>